<dbReference type="InterPro" id="IPR006657">
    <property type="entry name" value="MoPterin_dinucl-bd_dom"/>
</dbReference>
<protein>
    <submittedName>
        <fullName evidence="4">Formate dehydrogenase</fullName>
    </submittedName>
</protein>
<gene>
    <name evidence="4" type="ORF">FJW01_21490</name>
</gene>
<accession>A0A506PRW2</accession>
<dbReference type="PROSITE" id="PS00932">
    <property type="entry name" value="MOLYBDOPTERIN_PROK_3"/>
    <property type="match status" value="1"/>
</dbReference>
<dbReference type="PANTHER" id="PTHR43105">
    <property type="entry name" value="RESPIRATORY NITRATE REDUCTASE"/>
    <property type="match status" value="1"/>
</dbReference>
<dbReference type="GO" id="GO:0016020">
    <property type="term" value="C:membrane"/>
    <property type="evidence" value="ECO:0007669"/>
    <property type="project" value="TreeGrafter"/>
</dbReference>
<name>A0A506PRW2_9GAMM</name>
<dbReference type="Proteomes" id="UP000317747">
    <property type="component" value="Unassembled WGS sequence"/>
</dbReference>
<evidence type="ECO:0000313" key="4">
    <source>
        <dbReference type="EMBL" id="TPV36444.1"/>
    </source>
</evidence>
<dbReference type="GO" id="GO:0046872">
    <property type="term" value="F:metal ion binding"/>
    <property type="evidence" value="ECO:0007669"/>
    <property type="project" value="UniProtKB-KW"/>
</dbReference>
<dbReference type="Gene3D" id="2.40.40.20">
    <property type="match status" value="1"/>
</dbReference>
<dbReference type="InterPro" id="IPR006655">
    <property type="entry name" value="Mopterin_OxRdtase_prok_CS"/>
</dbReference>
<dbReference type="InterPro" id="IPR050123">
    <property type="entry name" value="Prok_molybdopt-oxidoreductase"/>
</dbReference>
<dbReference type="Pfam" id="PF01568">
    <property type="entry name" value="Molydop_binding"/>
    <property type="match status" value="1"/>
</dbReference>
<evidence type="ECO:0000256" key="2">
    <source>
        <dbReference type="ARBA" id="ARBA00023002"/>
    </source>
</evidence>
<dbReference type="GO" id="GO:0003954">
    <property type="term" value="F:NADH dehydrogenase activity"/>
    <property type="evidence" value="ECO:0007669"/>
    <property type="project" value="TreeGrafter"/>
</dbReference>
<evidence type="ECO:0000259" key="3">
    <source>
        <dbReference type="Pfam" id="PF01568"/>
    </source>
</evidence>
<feature type="domain" description="Molybdopterin dinucleotide-binding" evidence="3">
    <location>
        <begin position="23"/>
        <end position="109"/>
    </location>
</feature>
<sequence>MATQVPTVIPLCRNLCASSGNCHALTAQADEPGRVQIHPEDARLAGIVQDELVWVASRRGKVISRAEISDRVNQGAVYMTYQWWIGACNELTIDSLDPVAKTPEFKYCAVRLEKIEDAAWAEHYVMESYRQMKQRLAKAAKPLS</sequence>
<dbReference type="GO" id="GO:0022904">
    <property type="term" value="P:respiratory electron transport chain"/>
    <property type="evidence" value="ECO:0007669"/>
    <property type="project" value="TreeGrafter"/>
</dbReference>
<keyword evidence="5" id="KW-1185">Reference proteome</keyword>
<dbReference type="GO" id="GO:1990204">
    <property type="term" value="C:oxidoreductase complex"/>
    <property type="evidence" value="ECO:0007669"/>
    <property type="project" value="UniProtKB-ARBA"/>
</dbReference>
<dbReference type="InterPro" id="IPR009010">
    <property type="entry name" value="Asp_de-COase-like_dom_sf"/>
</dbReference>
<proteinExistence type="predicted"/>
<evidence type="ECO:0000256" key="1">
    <source>
        <dbReference type="ARBA" id="ARBA00022723"/>
    </source>
</evidence>
<evidence type="ECO:0000313" key="5">
    <source>
        <dbReference type="Proteomes" id="UP000317747"/>
    </source>
</evidence>
<comment type="caution">
    <text evidence="4">The sequence shown here is derived from an EMBL/GenBank/DDBJ whole genome shotgun (WGS) entry which is preliminary data.</text>
</comment>
<dbReference type="SUPFAM" id="SSF50692">
    <property type="entry name" value="ADC-like"/>
    <property type="match status" value="1"/>
</dbReference>
<dbReference type="GO" id="GO:0043546">
    <property type="term" value="F:molybdopterin cofactor binding"/>
    <property type="evidence" value="ECO:0007669"/>
    <property type="project" value="InterPro"/>
</dbReference>
<keyword evidence="1" id="KW-0479">Metal-binding</keyword>
<dbReference type="OrthoDB" id="9810782at2"/>
<keyword evidence="2" id="KW-0560">Oxidoreductase</keyword>
<reference evidence="4 5" key="1">
    <citation type="submission" date="2019-06" db="EMBL/GenBank/DDBJ databases">
        <title>Taxogenomics and systematics of the genus Pantoea.</title>
        <authorList>
            <person name="Tambong J.T."/>
        </authorList>
    </citation>
    <scope>NUCLEOTIDE SEQUENCE [LARGE SCALE GENOMIC DNA]</scope>
    <source>
        <strain evidence="4 5">LMG 24200</strain>
    </source>
</reference>
<dbReference type="EMBL" id="VHJA01000085">
    <property type="protein sequence ID" value="TPV36444.1"/>
    <property type="molecule type" value="Genomic_DNA"/>
</dbReference>
<dbReference type="PANTHER" id="PTHR43105:SF14">
    <property type="entry name" value="FORMATE DEHYDROGENASE H"/>
    <property type="match status" value="1"/>
</dbReference>
<dbReference type="AlphaFoldDB" id="A0A506PRW2"/>
<organism evidence="4 5">
    <name type="scientific">Pantoea deleyi</name>
    <dbReference type="NCBI Taxonomy" id="470932"/>
    <lineage>
        <taxon>Bacteria</taxon>
        <taxon>Pseudomonadati</taxon>
        <taxon>Pseudomonadota</taxon>
        <taxon>Gammaproteobacteria</taxon>
        <taxon>Enterobacterales</taxon>
        <taxon>Erwiniaceae</taxon>
        <taxon>Pantoea</taxon>
    </lineage>
</organism>